<dbReference type="AlphaFoldDB" id="A0A9J5Z147"/>
<accession>A0A9J5Z147</accession>
<proteinExistence type="predicted"/>
<protein>
    <submittedName>
        <fullName evidence="2">Uncharacterized protein</fullName>
    </submittedName>
</protein>
<reference evidence="2 3" key="1">
    <citation type="submission" date="2020-09" db="EMBL/GenBank/DDBJ databases">
        <title>De no assembly of potato wild relative species, Solanum commersonii.</title>
        <authorList>
            <person name="Cho K."/>
        </authorList>
    </citation>
    <scope>NUCLEOTIDE SEQUENCE [LARGE SCALE GENOMIC DNA]</scope>
    <source>
        <strain evidence="2">LZ3.2</strain>
        <tissue evidence="2">Leaf</tissue>
    </source>
</reference>
<evidence type="ECO:0000313" key="3">
    <source>
        <dbReference type="Proteomes" id="UP000824120"/>
    </source>
</evidence>
<evidence type="ECO:0000256" key="1">
    <source>
        <dbReference type="SAM" id="SignalP"/>
    </source>
</evidence>
<name>A0A9J5Z147_SOLCO</name>
<dbReference type="EMBL" id="JACXVP010000005">
    <property type="protein sequence ID" value="KAG5605647.1"/>
    <property type="molecule type" value="Genomic_DNA"/>
</dbReference>
<gene>
    <name evidence="2" type="ORF">H5410_027139</name>
</gene>
<sequence>MKRIFGLCFSLVLVVGKPVQLDLVTINKTKPSYARVKVLVDTKEEFPKFFHMDIVNEATGKMRTEIIQIRYDYVPKD</sequence>
<keyword evidence="1" id="KW-0732">Signal</keyword>
<keyword evidence="3" id="KW-1185">Reference proteome</keyword>
<evidence type="ECO:0000313" key="2">
    <source>
        <dbReference type="EMBL" id="KAG5605647.1"/>
    </source>
</evidence>
<dbReference type="OrthoDB" id="1302764at2759"/>
<feature type="signal peptide" evidence="1">
    <location>
        <begin position="1"/>
        <end position="16"/>
    </location>
</feature>
<dbReference type="Proteomes" id="UP000824120">
    <property type="component" value="Chromosome 5"/>
</dbReference>
<comment type="caution">
    <text evidence="2">The sequence shown here is derived from an EMBL/GenBank/DDBJ whole genome shotgun (WGS) entry which is preliminary data.</text>
</comment>
<organism evidence="2 3">
    <name type="scientific">Solanum commersonii</name>
    <name type="common">Commerson's wild potato</name>
    <name type="synonym">Commerson's nightshade</name>
    <dbReference type="NCBI Taxonomy" id="4109"/>
    <lineage>
        <taxon>Eukaryota</taxon>
        <taxon>Viridiplantae</taxon>
        <taxon>Streptophyta</taxon>
        <taxon>Embryophyta</taxon>
        <taxon>Tracheophyta</taxon>
        <taxon>Spermatophyta</taxon>
        <taxon>Magnoliopsida</taxon>
        <taxon>eudicotyledons</taxon>
        <taxon>Gunneridae</taxon>
        <taxon>Pentapetalae</taxon>
        <taxon>asterids</taxon>
        <taxon>lamiids</taxon>
        <taxon>Solanales</taxon>
        <taxon>Solanaceae</taxon>
        <taxon>Solanoideae</taxon>
        <taxon>Solaneae</taxon>
        <taxon>Solanum</taxon>
    </lineage>
</organism>
<feature type="chain" id="PRO_5039951393" evidence="1">
    <location>
        <begin position="17"/>
        <end position="77"/>
    </location>
</feature>